<comment type="caution">
    <text evidence="1">The sequence shown here is derived from an EMBL/GenBank/DDBJ whole genome shotgun (WGS) entry which is preliminary data.</text>
</comment>
<dbReference type="Proteomes" id="UP001489719">
    <property type="component" value="Unassembled WGS sequence"/>
</dbReference>
<protein>
    <submittedName>
        <fullName evidence="1">Ribokinase-like protein</fullName>
    </submittedName>
</protein>
<name>A0ACC3TT95_9ASCO</name>
<evidence type="ECO:0000313" key="2">
    <source>
        <dbReference type="Proteomes" id="UP001489719"/>
    </source>
</evidence>
<gene>
    <name evidence="1" type="ORF">V1517DRAFT_351428</name>
</gene>
<proteinExistence type="predicted"/>
<organism evidence="1 2">
    <name type="scientific">Lipomyces orientalis</name>
    <dbReference type="NCBI Taxonomy" id="1233043"/>
    <lineage>
        <taxon>Eukaryota</taxon>
        <taxon>Fungi</taxon>
        <taxon>Dikarya</taxon>
        <taxon>Ascomycota</taxon>
        <taxon>Saccharomycotina</taxon>
        <taxon>Lipomycetes</taxon>
        <taxon>Lipomycetales</taxon>
        <taxon>Lipomycetaceae</taxon>
        <taxon>Lipomyces</taxon>
    </lineage>
</organism>
<dbReference type="EMBL" id="MU970050">
    <property type="protein sequence ID" value="KAK9324448.1"/>
    <property type="molecule type" value="Genomic_DNA"/>
</dbReference>
<reference evidence="2" key="1">
    <citation type="journal article" date="2024" name="Front. Bioeng. Biotechnol.">
        <title>Genome-scale model development and genomic sequencing of the oleaginous clade Lipomyces.</title>
        <authorList>
            <person name="Czajka J.J."/>
            <person name="Han Y."/>
            <person name="Kim J."/>
            <person name="Mondo S.J."/>
            <person name="Hofstad B.A."/>
            <person name="Robles A."/>
            <person name="Haridas S."/>
            <person name="Riley R."/>
            <person name="LaButti K."/>
            <person name="Pangilinan J."/>
            <person name="Andreopoulos W."/>
            <person name="Lipzen A."/>
            <person name="Yan J."/>
            <person name="Wang M."/>
            <person name="Ng V."/>
            <person name="Grigoriev I.V."/>
            <person name="Spatafora J.W."/>
            <person name="Magnuson J.K."/>
            <person name="Baker S.E."/>
            <person name="Pomraning K.R."/>
        </authorList>
    </citation>
    <scope>NUCLEOTIDE SEQUENCE [LARGE SCALE GENOMIC DNA]</scope>
    <source>
        <strain evidence="2">CBS 10300</strain>
    </source>
</reference>
<sequence length="467" mass="49243">MGAGIAKALSAMENKTDDDEISSSSAVQPAHTSTLAPAVKSASPSVIQRSQQTDAADCLIVGAVAIDLTCDLTHGVLDKQSSWIHTSNPGAIHRTPGGVGFNVCLATAYASSHDTIVRMISAVGPDARDLPAALNLAASATSPDLSGVIVVDDGRTAQYIAMHDCKGDLILACADMALVEKLSPAHIKSEFARAGKSPFWVGVDANLDQEPLSTAILCAREAGAKVLLEPTAVMKAQTILQLSHVGVTSVLPNPPTVDVMTPNSIELEGLFSHARDLGLFERQDWWDVIDAMGTTTEFRTAIAWMARECGVMGPVVEKGLVQMAVHLLPFMPNLFVKMGELGVITVQLAKETEVRGRMVGPGQLSTGPGFVMWRGGKIGGQGENMCILVRHHHGHKVTGEIVSVTGAGDSFAGVLLSELVAADKRGDLNILADVDSVARIVDRAQRAAVLTLLSRFAISPEIKTLKD</sequence>
<keyword evidence="2" id="KW-1185">Reference proteome</keyword>
<evidence type="ECO:0000313" key="1">
    <source>
        <dbReference type="EMBL" id="KAK9324448.1"/>
    </source>
</evidence>
<accession>A0ACC3TT95</accession>